<evidence type="ECO:0000256" key="3">
    <source>
        <dbReference type="ARBA" id="ARBA00022837"/>
    </source>
</evidence>
<dbReference type="InterPro" id="IPR011049">
    <property type="entry name" value="Serralysin-like_metalloprot_C"/>
</dbReference>
<accession>A0ABV0GDD6</accession>
<dbReference type="InterPro" id="IPR001343">
    <property type="entry name" value="Hemolysn_Ca-bd"/>
</dbReference>
<dbReference type="Gene3D" id="2.150.10.10">
    <property type="entry name" value="Serralysin-like metalloprotease, C-terminal"/>
    <property type="match status" value="1"/>
</dbReference>
<dbReference type="PANTHER" id="PTHR38340:SF1">
    <property type="entry name" value="S-LAYER PROTEIN"/>
    <property type="match status" value="1"/>
</dbReference>
<dbReference type="Proteomes" id="UP001462640">
    <property type="component" value="Unassembled WGS sequence"/>
</dbReference>
<feature type="non-terminal residue" evidence="5">
    <location>
        <position position="1"/>
    </location>
</feature>
<evidence type="ECO:0000259" key="4">
    <source>
        <dbReference type="Pfam" id="PF06594"/>
    </source>
</evidence>
<evidence type="ECO:0000256" key="2">
    <source>
        <dbReference type="ARBA" id="ARBA00022525"/>
    </source>
</evidence>
<dbReference type="Pfam" id="PF00353">
    <property type="entry name" value="HemolysinCabind"/>
    <property type="match status" value="2"/>
</dbReference>
<dbReference type="EMBL" id="JBDPZC010000004">
    <property type="protein sequence ID" value="MEO3713073.1"/>
    <property type="molecule type" value="Genomic_DNA"/>
</dbReference>
<keyword evidence="6" id="KW-1185">Reference proteome</keyword>
<evidence type="ECO:0000313" key="5">
    <source>
        <dbReference type="EMBL" id="MEO3713073.1"/>
    </source>
</evidence>
<evidence type="ECO:0000256" key="1">
    <source>
        <dbReference type="ARBA" id="ARBA00004613"/>
    </source>
</evidence>
<feature type="domain" description="Haemolysin-type calcium binding-related" evidence="4">
    <location>
        <begin position="65"/>
        <end position="106"/>
    </location>
</feature>
<reference evidence="5 6" key="1">
    <citation type="submission" date="2024-05" db="EMBL/GenBank/DDBJ databases">
        <title>Roseateles sp. 2.12 16S ribosomal RNA gene Genome sequencing and assembly.</title>
        <authorList>
            <person name="Woo H."/>
        </authorList>
    </citation>
    <scope>NUCLEOTIDE SEQUENCE [LARGE SCALE GENOMIC DNA]</scope>
    <source>
        <strain evidence="5 6">2.12</strain>
    </source>
</reference>
<keyword evidence="2" id="KW-0964">Secreted</keyword>
<name>A0ABV0GDD6_9BURK</name>
<dbReference type="PROSITE" id="PS00330">
    <property type="entry name" value="HEMOLYSIN_CALCIUM"/>
    <property type="match status" value="3"/>
</dbReference>
<dbReference type="RefSeq" id="WP_347609207.1">
    <property type="nucleotide sequence ID" value="NZ_JBDPZC010000004.1"/>
</dbReference>
<organism evidence="5 6">
    <name type="scientific">Roseateles flavus</name>
    <dbReference type="NCBI Taxonomy" id="3149041"/>
    <lineage>
        <taxon>Bacteria</taxon>
        <taxon>Pseudomonadati</taxon>
        <taxon>Pseudomonadota</taxon>
        <taxon>Betaproteobacteria</taxon>
        <taxon>Burkholderiales</taxon>
        <taxon>Sphaerotilaceae</taxon>
        <taxon>Roseateles</taxon>
    </lineage>
</organism>
<sequence length="292" mass="30591">SDVLQGGAGNDTLDGGYGSDTFVFSSGFGQDVLNQNDGSAGRWDVVKFTDLASTDLKSFERVGAHLVVTFKSGDSLTLSNYYNSDTWWQARINQIQFADGVNWDQTAIRANTVALVKGSAGDDTLKATAGYANRMLGDAGNDSLTGDSGKDTLDGGLGNDLLTGGAGADTYVFDRGYGSDRIAENDATAGVKDVVQLGADLAATDLTFSRSGNHLVASVNGSTDSLTVQDWYLNAANQVEEFRFANGDVLTNTQVQALVSAMAGFSSSPAVHFEGDRPALHQLPQLGVSTMA</sequence>
<comment type="subcellular location">
    <subcellularLocation>
        <location evidence="1">Secreted</location>
    </subcellularLocation>
</comment>
<gene>
    <name evidence="5" type="ORF">ABDJ40_09890</name>
</gene>
<dbReference type="Pfam" id="PF06594">
    <property type="entry name" value="HCBP_related"/>
    <property type="match status" value="2"/>
</dbReference>
<dbReference type="InterPro" id="IPR010566">
    <property type="entry name" value="Haemolys_ca-bd"/>
</dbReference>
<feature type="domain" description="Haemolysin-type calcium binding-related" evidence="4">
    <location>
        <begin position="214"/>
        <end position="253"/>
    </location>
</feature>
<protein>
    <submittedName>
        <fullName evidence="5">Calcium-binding protein</fullName>
    </submittedName>
</protein>
<dbReference type="PANTHER" id="PTHR38340">
    <property type="entry name" value="S-LAYER PROTEIN"/>
    <property type="match status" value="1"/>
</dbReference>
<dbReference type="InterPro" id="IPR018511">
    <property type="entry name" value="Hemolysin-typ_Ca-bd_CS"/>
</dbReference>
<evidence type="ECO:0000313" key="6">
    <source>
        <dbReference type="Proteomes" id="UP001462640"/>
    </source>
</evidence>
<dbReference type="InterPro" id="IPR050557">
    <property type="entry name" value="RTX_toxin/Mannuronan_C5-epim"/>
</dbReference>
<dbReference type="PRINTS" id="PR00313">
    <property type="entry name" value="CABNDNGRPT"/>
</dbReference>
<comment type="caution">
    <text evidence="5">The sequence shown here is derived from an EMBL/GenBank/DDBJ whole genome shotgun (WGS) entry which is preliminary data.</text>
</comment>
<dbReference type="SUPFAM" id="SSF51120">
    <property type="entry name" value="beta-Roll"/>
    <property type="match status" value="2"/>
</dbReference>
<proteinExistence type="predicted"/>
<keyword evidence="3" id="KW-0106">Calcium</keyword>